<dbReference type="InterPro" id="IPR036397">
    <property type="entry name" value="RNaseH_sf"/>
</dbReference>
<gene>
    <name evidence="1" type="ORF">CR513_17840</name>
</gene>
<accession>A0A371H8N6</accession>
<evidence type="ECO:0000313" key="1">
    <source>
        <dbReference type="EMBL" id="RDX99159.1"/>
    </source>
</evidence>
<organism evidence="1 2">
    <name type="scientific">Mucuna pruriens</name>
    <name type="common">Velvet bean</name>
    <name type="synonym">Dolichos pruriens</name>
    <dbReference type="NCBI Taxonomy" id="157652"/>
    <lineage>
        <taxon>Eukaryota</taxon>
        <taxon>Viridiplantae</taxon>
        <taxon>Streptophyta</taxon>
        <taxon>Embryophyta</taxon>
        <taxon>Tracheophyta</taxon>
        <taxon>Spermatophyta</taxon>
        <taxon>Magnoliopsida</taxon>
        <taxon>eudicotyledons</taxon>
        <taxon>Gunneridae</taxon>
        <taxon>Pentapetalae</taxon>
        <taxon>rosids</taxon>
        <taxon>fabids</taxon>
        <taxon>Fabales</taxon>
        <taxon>Fabaceae</taxon>
        <taxon>Papilionoideae</taxon>
        <taxon>50 kb inversion clade</taxon>
        <taxon>NPAAA clade</taxon>
        <taxon>indigoferoid/millettioid clade</taxon>
        <taxon>Phaseoleae</taxon>
        <taxon>Mucuna</taxon>
    </lineage>
</organism>
<sequence length="96" mass="10908">MCHHGMKTSTITLSHPYIHEEHPERCAMIKSCAGAFWNPRSSWSSTFVTQRLEEAIMDPLGRLGIDFIGSFLVSYGNSYILLVVDYVSRWVEARAT</sequence>
<reference evidence="1" key="1">
    <citation type="submission" date="2018-05" db="EMBL/GenBank/DDBJ databases">
        <title>Draft genome of Mucuna pruriens seed.</title>
        <authorList>
            <person name="Nnadi N.E."/>
            <person name="Vos R."/>
            <person name="Hasami M.H."/>
            <person name="Devisetty U.K."/>
            <person name="Aguiy J.C."/>
        </authorList>
    </citation>
    <scope>NUCLEOTIDE SEQUENCE [LARGE SCALE GENOMIC DNA]</scope>
    <source>
        <strain evidence="1">JCA_2017</strain>
    </source>
</reference>
<feature type="non-terminal residue" evidence="1">
    <location>
        <position position="1"/>
    </location>
</feature>
<protein>
    <recommendedName>
        <fullName evidence="3">Integrase catalytic domain-containing protein</fullName>
    </recommendedName>
</protein>
<proteinExistence type="predicted"/>
<dbReference type="EMBL" id="QJKJ01003290">
    <property type="protein sequence ID" value="RDX99159.1"/>
    <property type="molecule type" value="Genomic_DNA"/>
</dbReference>
<dbReference type="OrthoDB" id="1740212at2759"/>
<evidence type="ECO:0000313" key="2">
    <source>
        <dbReference type="Proteomes" id="UP000257109"/>
    </source>
</evidence>
<dbReference type="Gene3D" id="3.30.420.10">
    <property type="entry name" value="Ribonuclease H-like superfamily/Ribonuclease H"/>
    <property type="match status" value="1"/>
</dbReference>
<dbReference type="GO" id="GO:0003676">
    <property type="term" value="F:nucleic acid binding"/>
    <property type="evidence" value="ECO:0007669"/>
    <property type="project" value="InterPro"/>
</dbReference>
<comment type="caution">
    <text evidence="1">The sequence shown here is derived from an EMBL/GenBank/DDBJ whole genome shotgun (WGS) entry which is preliminary data.</text>
</comment>
<keyword evidence="2" id="KW-1185">Reference proteome</keyword>
<evidence type="ECO:0008006" key="3">
    <source>
        <dbReference type="Google" id="ProtNLM"/>
    </source>
</evidence>
<name>A0A371H8N6_MUCPR</name>
<dbReference type="AlphaFoldDB" id="A0A371H8N6"/>
<dbReference type="Proteomes" id="UP000257109">
    <property type="component" value="Unassembled WGS sequence"/>
</dbReference>